<evidence type="ECO:0000256" key="2">
    <source>
        <dbReference type="SAM" id="MobiDB-lite"/>
    </source>
</evidence>
<organism evidence="4 5">
    <name type="scientific">Humicola insolens</name>
    <name type="common">Soft-rot fungus</name>
    <dbReference type="NCBI Taxonomy" id="85995"/>
    <lineage>
        <taxon>Eukaryota</taxon>
        <taxon>Fungi</taxon>
        <taxon>Dikarya</taxon>
        <taxon>Ascomycota</taxon>
        <taxon>Pezizomycotina</taxon>
        <taxon>Sordariomycetes</taxon>
        <taxon>Sordariomycetidae</taxon>
        <taxon>Sordariales</taxon>
        <taxon>Chaetomiaceae</taxon>
        <taxon>Mycothermus</taxon>
    </lineage>
</organism>
<feature type="compositionally biased region" description="Low complexity" evidence="2">
    <location>
        <begin position="99"/>
        <end position="109"/>
    </location>
</feature>
<evidence type="ECO:0000313" key="4">
    <source>
        <dbReference type="EMBL" id="KAL1843481.1"/>
    </source>
</evidence>
<evidence type="ECO:0000313" key="5">
    <source>
        <dbReference type="Proteomes" id="UP001583172"/>
    </source>
</evidence>
<feature type="transmembrane region" description="Helical" evidence="3">
    <location>
        <begin position="43"/>
        <end position="67"/>
    </location>
</feature>
<feature type="compositionally biased region" description="Polar residues" evidence="2">
    <location>
        <begin position="305"/>
        <end position="315"/>
    </location>
</feature>
<gene>
    <name evidence="4" type="ORF">VTJ49DRAFT_1352</name>
</gene>
<keyword evidence="3" id="KW-0472">Membrane</keyword>
<feature type="region of interest" description="Disordered" evidence="2">
    <location>
        <begin position="377"/>
        <end position="501"/>
    </location>
</feature>
<keyword evidence="3" id="KW-0812">Transmembrane</keyword>
<accession>A0ABR3VR79</accession>
<dbReference type="EMBL" id="JAZGSY010000015">
    <property type="protein sequence ID" value="KAL1843481.1"/>
    <property type="molecule type" value="Genomic_DNA"/>
</dbReference>
<feature type="compositionally biased region" description="Basic and acidic residues" evidence="2">
    <location>
        <begin position="87"/>
        <end position="98"/>
    </location>
</feature>
<sequence>MPPPSLRPPRPIAGRRPPLDRALDATVSILQPRDGEDKNRRNIVQVCLIVIFSLAAVGIVAFLAMMLRQFYRRSKRHAYQPAGNDDTSTRRQMDHDRSSATLGSSLSASHPSNDDASTVVGVDRTTSVRSVMTLPAYRPKAAENEVVLGREGERDGIDVVVEMPTAEEEEALRDEEMEALYQIRATRRRQIAEREERRRARREAREAQDVVALRQLRERARESATRNEEELDALRAEHERIRDARQTRAVSSVSYADVGIARADGTRVRANSAESTERVALLSDTASIGAVSASTLFIHRDRSASGATLSPIDTSRSLHDRPDSPGLSIVSAASTPYTVGGRVRSRSRASSAGTTPHAGSPPEMVDVEDADIGETSMVMLNMPPPPSYDEVSLSDVTPGHSRRNSDVSVAASAATRSRAGSRAQSPYADPPPDYPGPAEERNRRLSARMEDLAAQAQAQAETESRGRSRSRSGDGVPRLPSLRLREVPQIVIEPVTSARPS</sequence>
<protein>
    <submittedName>
        <fullName evidence="4">Uncharacterized protein</fullName>
    </submittedName>
</protein>
<feature type="region of interest" description="Disordered" evidence="2">
    <location>
        <begin position="305"/>
        <end position="365"/>
    </location>
</feature>
<name>A0ABR3VR79_HUMIN</name>
<feature type="compositionally biased region" description="Low complexity" evidence="2">
    <location>
        <begin position="338"/>
        <end position="355"/>
    </location>
</feature>
<evidence type="ECO:0000256" key="3">
    <source>
        <dbReference type="SAM" id="Phobius"/>
    </source>
</evidence>
<comment type="caution">
    <text evidence="4">The sequence shown here is derived from an EMBL/GenBank/DDBJ whole genome shotgun (WGS) entry which is preliminary data.</text>
</comment>
<keyword evidence="5" id="KW-1185">Reference proteome</keyword>
<evidence type="ECO:0000256" key="1">
    <source>
        <dbReference type="SAM" id="Coils"/>
    </source>
</evidence>
<feature type="compositionally biased region" description="Basic and acidic residues" evidence="2">
    <location>
        <begin position="438"/>
        <end position="451"/>
    </location>
</feature>
<keyword evidence="3" id="KW-1133">Transmembrane helix</keyword>
<reference evidence="4 5" key="1">
    <citation type="journal article" date="2024" name="Commun. Biol.">
        <title>Comparative genomic analysis of thermophilic fungi reveals convergent evolutionary adaptations and gene losses.</title>
        <authorList>
            <person name="Steindorff A.S."/>
            <person name="Aguilar-Pontes M.V."/>
            <person name="Robinson A.J."/>
            <person name="Andreopoulos B."/>
            <person name="LaButti K."/>
            <person name="Kuo A."/>
            <person name="Mondo S."/>
            <person name="Riley R."/>
            <person name="Otillar R."/>
            <person name="Haridas S."/>
            <person name="Lipzen A."/>
            <person name="Grimwood J."/>
            <person name="Schmutz J."/>
            <person name="Clum A."/>
            <person name="Reid I.D."/>
            <person name="Moisan M.C."/>
            <person name="Butler G."/>
            <person name="Nguyen T.T.M."/>
            <person name="Dewar K."/>
            <person name="Conant G."/>
            <person name="Drula E."/>
            <person name="Henrissat B."/>
            <person name="Hansel C."/>
            <person name="Singer S."/>
            <person name="Hutchinson M.I."/>
            <person name="de Vries R.P."/>
            <person name="Natvig D.O."/>
            <person name="Powell A.J."/>
            <person name="Tsang A."/>
            <person name="Grigoriev I.V."/>
        </authorList>
    </citation>
    <scope>NUCLEOTIDE SEQUENCE [LARGE SCALE GENOMIC DNA]</scope>
    <source>
        <strain evidence="4 5">CBS 620.91</strain>
    </source>
</reference>
<keyword evidence="1" id="KW-0175">Coiled coil</keyword>
<dbReference type="Proteomes" id="UP001583172">
    <property type="component" value="Unassembled WGS sequence"/>
</dbReference>
<proteinExistence type="predicted"/>
<feature type="compositionally biased region" description="Low complexity" evidence="2">
    <location>
        <begin position="406"/>
        <end position="427"/>
    </location>
</feature>
<feature type="coiled-coil region" evidence="1">
    <location>
        <begin position="213"/>
        <end position="244"/>
    </location>
</feature>
<feature type="region of interest" description="Disordered" evidence="2">
    <location>
        <begin position="76"/>
        <end position="121"/>
    </location>
</feature>